<dbReference type="SUPFAM" id="SSF47072">
    <property type="entry name" value="Cysteine alpha-hairpin motif"/>
    <property type="match status" value="1"/>
</dbReference>
<dbReference type="Gene3D" id="1.10.287.1130">
    <property type="entry name" value="CytochromE C oxidase copper chaperone"/>
    <property type="match status" value="1"/>
</dbReference>
<dbReference type="InterPro" id="IPR051040">
    <property type="entry name" value="COX23"/>
</dbReference>
<protein>
    <recommendedName>
        <fullName evidence="6">Cytochrome c oxidase-assembly factor COX23, mitochondrial</fullName>
    </recommendedName>
</protein>
<evidence type="ECO:0000256" key="2">
    <source>
        <dbReference type="ARBA" id="ARBA00004569"/>
    </source>
</evidence>
<organism evidence="8 9">
    <name type="scientific">Pisolithus tinctorius Marx 270</name>
    <dbReference type="NCBI Taxonomy" id="870435"/>
    <lineage>
        <taxon>Eukaryota</taxon>
        <taxon>Fungi</taxon>
        <taxon>Dikarya</taxon>
        <taxon>Basidiomycota</taxon>
        <taxon>Agaricomycotina</taxon>
        <taxon>Agaricomycetes</taxon>
        <taxon>Agaricomycetidae</taxon>
        <taxon>Boletales</taxon>
        <taxon>Sclerodermatineae</taxon>
        <taxon>Pisolithaceae</taxon>
        <taxon>Pisolithus</taxon>
    </lineage>
</organism>
<dbReference type="GO" id="GO:0033108">
    <property type="term" value="P:mitochondrial respiratory chain complex assembly"/>
    <property type="evidence" value="ECO:0007669"/>
    <property type="project" value="TreeGrafter"/>
</dbReference>
<evidence type="ECO:0000256" key="1">
    <source>
        <dbReference type="ARBA" id="ARBA00003875"/>
    </source>
</evidence>
<comment type="subcellular location">
    <subcellularLocation>
        <location evidence="2">Mitochondrion intermembrane space</location>
    </subcellularLocation>
</comment>
<evidence type="ECO:0000256" key="3">
    <source>
        <dbReference type="ARBA" id="ARBA00023128"/>
    </source>
</evidence>
<comment type="similarity">
    <text evidence="5">Belongs to the COX23 family.</text>
</comment>
<name>A0A0C3KDJ5_PISTI</name>
<keyword evidence="4" id="KW-1015">Disulfide bond</keyword>
<reference evidence="8 9" key="1">
    <citation type="submission" date="2014-04" db="EMBL/GenBank/DDBJ databases">
        <authorList>
            <consortium name="DOE Joint Genome Institute"/>
            <person name="Kuo A."/>
            <person name="Kohler A."/>
            <person name="Costa M.D."/>
            <person name="Nagy L.G."/>
            <person name="Floudas D."/>
            <person name="Copeland A."/>
            <person name="Barry K.W."/>
            <person name="Cichocki N."/>
            <person name="Veneault-Fourrey C."/>
            <person name="LaButti K."/>
            <person name="Lindquist E.A."/>
            <person name="Lipzen A."/>
            <person name="Lundell T."/>
            <person name="Morin E."/>
            <person name="Murat C."/>
            <person name="Sun H."/>
            <person name="Tunlid A."/>
            <person name="Henrissat B."/>
            <person name="Grigoriev I.V."/>
            <person name="Hibbett D.S."/>
            <person name="Martin F."/>
            <person name="Nordberg H.P."/>
            <person name="Cantor M.N."/>
            <person name="Hua S.X."/>
        </authorList>
    </citation>
    <scope>NUCLEOTIDE SEQUENCE [LARGE SCALE GENOMIC DNA]</scope>
    <source>
        <strain evidence="8 9">Marx 270</strain>
    </source>
</reference>
<dbReference type="STRING" id="870435.A0A0C3KDJ5"/>
<dbReference type="PANTHER" id="PTHR46811">
    <property type="entry name" value="COILED-COIL-HELIX-COILED-COIL-HELIX DOMAIN-CONTAINING PROTEIN 7"/>
    <property type="match status" value="1"/>
</dbReference>
<dbReference type="PANTHER" id="PTHR46811:SF1">
    <property type="entry name" value="COILED-COIL-HELIX-COILED-COIL-HELIX DOMAIN-CONTAINING PROTEIN 7"/>
    <property type="match status" value="1"/>
</dbReference>
<dbReference type="EMBL" id="KN831959">
    <property type="protein sequence ID" value="KIO07692.1"/>
    <property type="molecule type" value="Genomic_DNA"/>
</dbReference>
<evidence type="ECO:0000313" key="8">
    <source>
        <dbReference type="EMBL" id="KIO07692.1"/>
    </source>
</evidence>
<dbReference type="Proteomes" id="UP000054217">
    <property type="component" value="Unassembled WGS sequence"/>
</dbReference>
<dbReference type="GO" id="GO:0005758">
    <property type="term" value="C:mitochondrial intermembrane space"/>
    <property type="evidence" value="ECO:0007669"/>
    <property type="project" value="UniProtKB-SubCell"/>
</dbReference>
<evidence type="ECO:0000313" key="9">
    <source>
        <dbReference type="Proteomes" id="UP000054217"/>
    </source>
</evidence>
<keyword evidence="9" id="KW-1185">Reference proteome</keyword>
<evidence type="ECO:0000256" key="4">
    <source>
        <dbReference type="ARBA" id="ARBA00023157"/>
    </source>
</evidence>
<accession>A0A0C3KDJ5</accession>
<evidence type="ECO:0000256" key="6">
    <source>
        <dbReference type="ARBA" id="ARBA00041104"/>
    </source>
</evidence>
<evidence type="ECO:0000256" key="5">
    <source>
        <dbReference type="ARBA" id="ARBA00038264"/>
    </source>
</evidence>
<dbReference type="InterPro" id="IPR009069">
    <property type="entry name" value="Cys_alpha_HP_mot_SF"/>
</dbReference>
<comment type="function">
    <text evidence="1">Required for the assembly of cytochrome c oxidase.</text>
</comment>
<feature type="domain" description="CHCH" evidence="7">
    <location>
        <begin position="38"/>
        <end position="71"/>
    </location>
</feature>
<gene>
    <name evidence="8" type="ORF">M404DRAFT_997835</name>
</gene>
<dbReference type="OrthoDB" id="9971592at2759"/>
<reference evidence="9" key="2">
    <citation type="submission" date="2015-01" db="EMBL/GenBank/DDBJ databases">
        <title>Evolutionary Origins and Diversification of the Mycorrhizal Mutualists.</title>
        <authorList>
            <consortium name="DOE Joint Genome Institute"/>
            <consortium name="Mycorrhizal Genomics Consortium"/>
            <person name="Kohler A."/>
            <person name="Kuo A."/>
            <person name="Nagy L.G."/>
            <person name="Floudas D."/>
            <person name="Copeland A."/>
            <person name="Barry K.W."/>
            <person name="Cichocki N."/>
            <person name="Veneault-Fourrey C."/>
            <person name="LaButti K."/>
            <person name="Lindquist E.A."/>
            <person name="Lipzen A."/>
            <person name="Lundell T."/>
            <person name="Morin E."/>
            <person name="Murat C."/>
            <person name="Riley R."/>
            <person name="Ohm R."/>
            <person name="Sun H."/>
            <person name="Tunlid A."/>
            <person name="Henrissat B."/>
            <person name="Grigoriev I.V."/>
            <person name="Hibbett D.S."/>
            <person name="Martin F."/>
        </authorList>
    </citation>
    <scope>NUCLEOTIDE SEQUENCE [LARGE SCALE GENOMIC DNA]</scope>
    <source>
        <strain evidence="9">Marx 270</strain>
    </source>
</reference>
<evidence type="ECO:0000259" key="7">
    <source>
        <dbReference type="Pfam" id="PF06747"/>
    </source>
</evidence>
<keyword evidence="3" id="KW-0496">Mitochondrion</keyword>
<sequence>MTRSDADQLPPPEANVKPKDYHAKFSARTSYSKHTDPCEDAAKASLKCMDRNQYDKGKCEDFFQAYRDCKRAWLDERWNDRREGRATPV</sequence>
<dbReference type="PROSITE" id="PS51808">
    <property type="entry name" value="CHCH"/>
    <property type="match status" value="1"/>
</dbReference>
<dbReference type="InParanoid" id="A0A0C3KDJ5"/>
<dbReference type="AlphaFoldDB" id="A0A0C3KDJ5"/>
<dbReference type="InterPro" id="IPR010625">
    <property type="entry name" value="CHCH"/>
</dbReference>
<dbReference type="Pfam" id="PF06747">
    <property type="entry name" value="CHCH"/>
    <property type="match status" value="1"/>
</dbReference>
<dbReference type="HOGENOM" id="CLU_157422_2_0_1"/>
<proteinExistence type="inferred from homology"/>